<dbReference type="RefSeq" id="WP_378231684.1">
    <property type="nucleotide sequence ID" value="NZ_JBHSLL010000059.1"/>
</dbReference>
<keyword evidence="2" id="KW-1185">Reference proteome</keyword>
<gene>
    <name evidence="1" type="ORF">ACFPLB_16495</name>
</gene>
<dbReference type="EMBL" id="JBHSLL010000059">
    <property type="protein sequence ID" value="MFC5387559.1"/>
    <property type="molecule type" value="Genomic_DNA"/>
</dbReference>
<organism evidence="1 2">
    <name type="scientific">Aquamicrobium segne</name>
    <dbReference type="NCBI Taxonomy" id="469547"/>
    <lineage>
        <taxon>Bacteria</taxon>
        <taxon>Pseudomonadati</taxon>
        <taxon>Pseudomonadota</taxon>
        <taxon>Alphaproteobacteria</taxon>
        <taxon>Hyphomicrobiales</taxon>
        <taxon>Phyllobacteriaceae</taxon>
        <taxon>Aquamicrobium</taxon>
    </lineage>
</organism>
<accession>A0ABW0H2J2</accession>
<evidence type="ECO:0000313" key="2">
    <source>
        <dbReference type="Proteomes" id="UP001596016"/>
    </source>
</evidence>
<dbReference type="Proteomes" id="UP001596016">
    <property type="component" value="Unassembled WGS sequence"/>
</dbReference>
<reference evidence="2" key="1">
    <citation type="journal article" date="2019" name="Int. J. Syst. Evol. Microbiol.">
        <title>The Global Catalogue of Microorganisms (GCM) 10K type strain sequencing project: providing services to taxonomists for standard genome sequencing and annotation.</title>
        <authorList>
            <consortium name="The Broad Institute Genomics Platform"/>
            <consortium name="The Broad Institute Genome Sequencing Center for Infectious Disease"/>
            <person name="Wu L."/>
            <person name="Ma J."/>
        </authorList>
    </citation>
    <scope>NUCLEOTIDE SEQUENCE [LARGE SCALE GENOMIC DNA]</scope>
    <source>
        <strain evidence="2">CGMCC 4.1415</strain>
    </source>
</reference>
<name>A0ABW0H2J2_9HYPH</name>
<protein>
    <submittedName>
        <fullName evidence="1">Uncharacterized protein</fullName>
    </submittedName>
</protein>
<comment type="caution">
    <text evidence="1">The sequence shown here is derived from an EMBL/GenBank/DDBJ whole genome shotgun (WGS) entry which is preliminary data.</text>
</comment>
<sequence length="176" mass="20066">MLQIAPHSLHRLRSWQEAYVERERQNRAAKPKPIRINKDKRRFLIDKVATILKTGEPTSFALEAACRHSLRAALCLKGLDWGQADAIAADIVAAGLRQIGAVRPTWQQGQPEWAQDGHNPIQRERCRQCHGKLPEDDYSDRRVFCSSTCRTNWHMTAFRSKTNADDAAREIIIRAA</sequence>
<proteinExistence type="predicted"/>
<evidence type="ECO:0000313" key="1">
    <source>
        <dbReference type="EMBL" id="MFC5387559.1"/>
    </source>
</evidence>